<evidence type="ECO:0000256" key="2">
    <source>
        <dbReference type="SAM" id="Phobius"/>
    </source>
</evidence>
<evidence type="ECO:0000313" key="3">
    <source>
        <dbReference type="EMBL" id="CAA6820859.1"/>
    </source>
</evidence>
<protein>
    <submittedName>
        <fullName evidence="3">Uncharacterized protein</fullName>
    </submittedName>
</protein>
<feature type="transmembrane region" description="Helical" evidence="2">
    <location>
        <begin position="72"/>
        <end position="89"/>
    </location>
</feature>
<feature type="region of interest" description="Disordered" evidence="1">
    <location>
        <begin position="303"/>
        <end position="327"/>
    </location>
</feature>
<keyword evidence="2" id="KW-0812">Transmembrane</keyword>
<keyword evidence="2" id="KW-0472">Membrane</keyword>
<evidence type="ECO:0000256" key="1">
    <source>
        <dbReference type="SAM" id="MobiDB-lite"/>
    </source>
</evidence>
<accession>A0A6S6U2A4</accession>
<proteinExistence type="predicted"/>
<dbReference type="EMBL" id="CACVAP010000093">
    <property type="protein sequence ID" value="CAA6820859.1"/>
    <property type="molecule type" value="Genomic_DNA"/>
</dbReference>
<name>A0A6S6U2A4_9BACT</name>
<sequence>MGNLDVATLLVFVLFFFIGIGSIYLFKLIKFDPLRAKQKKTRTNRQKCRIEKRIILKQNWTDYFWSHYMRSAWILLILTFTIALCFAIGNIVTIIIGILITIITFFFLRFAIKSYKAFPDKAKEALSTFEAEVHAALEKEVSFNGDNIQSFTDNDQRFDTKPQIFSFPIGITKIPFPPYEKNAKKHPIIATKKLEFLVLSREYFSICKNASSFNLLEPALAPEMKECARKKGISGDCHEHYYSQMRNVEYDGEKETIRILYYDGRDDVEFACKKLAPNRKAALKALKEKLRLTERQRLQKIDEHEKYEEILQRRERENKEEPSPDNS</sequence>
<organism evidence="3">
    <name type="scientific">uncultured Sulfurovum sp</name>
    <dbReference type="NCBI Taxonomy" id="269237"/>
    <lineage>
        <taxon>Bacteria</taxon>
        <taxon>Pseudomonadati</taxon>
        <taxon>Campylobacterota</taxon>
        <taxon>Epsilonproteobacteria</taxon>
        <taxon>Campylobacterales</taxon>
        <taxon>Sulfurovaceae</taxon>
        <taxon>Sulfurovum</taxon>
        <taxon>environmental samples</taxon>
    </lineage>
</organism>
<reference evidence="3" key="1">
    <citation type="submission" date="2020-01" db="EMBL/GenBank/DDBJ databases">
        <authorList>
            <person name="Meier V. D."/>
            <person name="Meier V D."/>
        </authorList>
    </citation>
    <scope>NUCLEOTIDE SEQUENCE</scope>
    <source>
        <strain evidence="3">HLG_WM_MAG_06</strain>
    </source>
</reference>
<keyword evidence="2" id="KW-1133">Transmembrane helix</keyword>
<gene>
    <name evidence="3" type="ORF">HELGO_WM1543</name>
</gene>
<dbReference type="AlphaFoldDB" id="A0A6S6U2A4"/>
<feature type="transmembrane region" description="Helical" evidence="2">
    <location>
        <begin position="6"/>
        <end position="29"/>
    </location>
</feature>